<organism evidence="1 2">
    <name type="scientific">Candidatus Sungbacteria bacterium RIFCSPLOWO2_01_FULL_59_16</name>
    <dbReference type="NCBI Taxonomy" id="1802280"/>
    <lineage>
        <taxon>Bacteria</taxon>
        <taxon>Candidatus Sungiibacteriota</taxon>
    </lineage>
</organism>
<dbReference type="Proteomes" id="UP000176705">
    <property type="component" value="Unassembled WGS sequence"/>
</dbReference>
<dbReference type="STRING" id="1802280.A3B37_02445"/>
<dbReference type="InterPro" id="IPR046871">
    <property type="entry name" value="Pro_CA_2"/>
</dbReference>
<protein>
    <recommendedName>
        <fullName evidence="3">Carbonic anhydrase</fullName>
    </recommendedName>
</protein>
<accession>A0A1G2LF13</accession>
<comment type="caution">
    <text evidence="1">The sequence shown here is derived from an EMBL/GenBank/DDBJ whole genome shotgun (WGS) entry which is preliminary data.</text>
</comment>
<dbReference type="AlphaFoldDB" id="A0A1G2LF13"/>
<evidence type="ECO:0008006" key="3">
    <source>
        <dbReference type="Google" id="ProtNLM"/>
    </source>
</evidence>
<proteinExistence type="predicted"/>
<reference evidence="1 2" key="1">
    <citation type="journal article" date="2016" name="Nat. Commun.">
        <title>Thousands of microbial genomes shed light on interconnected biogeochemical processes in an aquifer system.</title>
        <authorList>
            <person name="Anantharaman K."/>
            <person name="Brown C.T."/>
            <person name="Hug L.A."/>
            <person name="Sharon I."/>
            <person name="Castelle C.J."/>
            <person name="Probst A.J."/>
            <person name="Thomas B.C."/>
            <person name="Singh A."/>
            <person name="Wilkins M.J."/>
            <person name="Karaoz U."/>
            <person name="Brodie E.L."/>
            <person name="Williams K.H."/>
            <person name="Hubbard S.S."/>
            <person name="Banfield J.F."/>
        </authorList>
    </citation>
    <scope>NUCLEOTIDE SEQUENCE [LARGE SCALE GENOMIC DNA]</scope>
</reference>
<name>A0A1G2LF13_9BACT</name>
<gene>
    <name evidence="1" type="ORF">A3B37_02445</name>
</gene>
<sequence length="160" mass="18062">MKKTFSYSQEHWNRERVIECAVDPKHYHADTCAVWCFDDRFSPALERLMAETQTKHIDLVKVAGGARGLASPANENERAYLLDQIAKSIKLHEPKTIWLMVHADCGAYGNPKFENAEAETTFFGNELANAENTVGSFFGKNGITMPIQKYFADFKGIVEI</sequence>
<evidence type="ECO:0000313" key="2">
    <source>
        <dbReference type="Proteomes" id="UP000176705"/>
    </source>
</evidence>
<dbReference type="EMBL" id="MHQS01000003">
    <property type="protein sequence ID" value="OHA09399.1"/>
    <property type="molecule type" value="Genomic_DNA"/>
</dbReference>
<evidence type="ECO:0000313" key="1">
    <source>
        <dbReference type="EMBL" id="OHA09399.1"/>
    </source>
</evidence>
<dbReference type="Pfam" id="PF20393">
    <property type="entry name" value="Pro_CA_2"/>
    <property type="match status" value="1"/>
</dbReference>